<gene>
    <name evidence="1" type="ORF">CI238_01125</name>
</gene>
<name>A0A162QA15_COLIC</name>
<comment type="caution">
    <text evidence="1">The sequence shown here is derived from an EMBL/GenBank/DDBJ whole genome shotgun (WGS) entry which is preliminary data.</text>
</comment>
<organism evidence="1 2">
    <name type="scientific">Colletotrichum incanum</name>
    <name type="common">Soybean anthracnose fungus</name>
    <dbReference type="NCBI Taxonomy" id="1573173"/>
    <lineage>
        <taxon>Eukaryota</taxon>
        <taxon>Fungi</taxon>
        <taxon>Dikarya</taxon>
        <taxon>Ascomycota</taxon>
        <taxon>Pezizomycotina</taxon>
        <taxon>Sordariomycetes</taxon>
        <taxon>Hypocreomycetidae</taxon>
        <taxon>Glomerellales</taxon>
        <taxon>Glomerellaceae</taxon>
        <taxon>Colletotrichum</taxon>
        <taxon>Colletotrichum spaethianum species complex</taxon>
    </lineage>
</organism>
<accession>A0A162QA15</accession>
<protein>
    <submittedName>
        <fullName evidence="1">Uncharacterized protein</fullName>
    </submittedName>
</protein>
<evidence type="ECO:0000313" key="2">
    <source>
        <dbReference type="Proteomes" id="UP000076584"/>
    </source>
</evidence>
<dbReference type="Proteomes" id="UP000076584">
    <property type="component" value="Unassembled WGS sequence"/>
</dbReference>
<sequence>MALSAYPLDSIFQQRLSSHHAPITSSHLQRTSMKPWQQIIAVRGFRINPSSPVPRHEHPSSPSTACESKRIVGNPIESLNTQQVFFCQLLTSPLRAVGRCAMECLGNSSRVARKDVIGLAMFLRGTQFILVAILGYKSWTISPGTQFTGWISGFGGNSGHLGSRLMHLRQSPSAIVFHRCHRPSDREKM</sequence>
<keyword evidence="2" id="KW-1185">Reference proteome</keyword>
<evidence type="ECO:0000313" key="1">
    <source>
        <dbReference type="EMBL" id="KZL88285.1"/>
    </source>
</evidence>
<reference evidence="1 2" key="1">
    <citation type="submission" date="2015-06" db="EMBL/GenBank/DDBJ databases">
        <title>Survival trade-offs in plant roots during colonization by closely related pathogenic and mutualistic fungi.</title>
        <authorList>
            <person name="Hacquard S."/>
            <person name="Kracher B."/>
            <person name="Hiruma K."/>
            <person name="Weinman A."/>
            <person name="Muench P."/>
            <person name="Garrido Oter R."/>
            <person name="Ver Loren van Themaat E."/>
            <person name="Dallerey J.-F."/>
            <person name="Damm U."/>
            <person name="Henrissat B."/>
            <person name="Lespinet O."/>
            <person name="Thon M."/>
            <person name="Kemen E."/>
            <person name="McHardy A.C."/>
            <person name="Schulze-Lefert P."/>
            <person name="O'Connell R.J."/>
        </authorList>
    </citation>
    <scope>NUCLEOTIDE SEQUENCE [LARGE SCALE GENOMIC DNA]</scope>
    <source>
        <strain evidence="1 2">MAFF 238704</strain>
    </source>
</reference>
<dbReference type="EMBL" id="LFIW01000022">
    <property type="protein sequence ID" value="KZL88285.1"/>
    <property type="molecule type" value="Genomic_DNA"/>
</dbReference>
<proteinExistence type="predicted"/>
<dbReference type="AlphaFoldDB" id="A0A162QA15"/>